<dbReference type="OrthoDB" id="3291296at2"/>
<dbReference type="InterPro" id="IPR050109">
    <property type="entry name" value="HTH-type_TetR-like_transc_reg"/>
</dbReference>
<dbReference type="Pfam" id="PF00440">
    <property type="entry name" value="TetR_N"/>
    <property type="match status" value="1"/>
</dbReference>
<dbReference type="Proteomes" id="UP000053244">
    <property type="component" value="Unassembled WGS sequence"/>
</dbReference>
<evidence type="ECO:0000256" key="2">
    <source>
        <dbReference type="ARBA" id="ARBA00023015"/>
    </source>
</evidence>
<keyword evidence="1" id="KW-0678">Repressor</keyword>
<dbReference type="SUPFAM" id="SSF48498">
    <property type="entry name" value="Tetracyclin repressor-like, C-terminal domain"/>
    <property type="match status" value="1"/>
</dbReference>
<keyword evidence="4" id="KW-0804">Transcription</keyword>
<protein>
    <submittedName>
        <fullName evidence="7">TetR family transcriptional regulator</fullName>
    </submittedName>
</protein>
<dbReference type="AlphaFoldDB" id="A0A101JUS5"/>
<dbReference type="PANTHER" id="PTHR30055:SF151">
    <property type="entry name" value="TRANSCRIPTIONAL REGULATORY PROTEIN"/>
    <property type="match status" value="1"/>
</dbReference>
<dbReference type="GO" id="GO:0003700">
    <property type="term" value="F:DNA-binding transcription factor activity"/>
    <property type="evidence" value="ECO:0007669"/>
    <property type="project" value="TreeGrafter"/>
</dbReference>
<dbReference type="InterPro" id="IPR009057">
    <property type="entry name" value="Homeodomain-like_sf"/>
</dbReference>
<dbReference type="GO" id="GO:0045892">
    <property type="term" value="P:negative regulation of DNA-templated transcription"/>
    <property type="evidence" value="ECO:0007669"/>
    <property type="project" value="InterPro"/>
</dbReference>
<organism evidence="7 8">
    <name type="scientific">Actinoplanes awajinensis subsp. mycoplanecinus</name>
    <dbReference type="NCBI Taxonomy" id="135947"/>
    <lineage>
        <taxon>Bacteria</taxon>
        <taxon>Bacillati</taxon>
        <taxon>Actinomycetota</taxon>
        <taxon>Actinomycetes</taxon>
        <taxon>Micromonosporales</taxon>
        <taxon>Micromonosporaceae</taxon>
        <taxon>Actinoplanes</taxon>
    </lineage>
</organism>
<evidence type="ECO:0000256" key="3">
    <source>
        <dbReference type="ARBA" id="ARBA00023125"/>
    </source>
</evidence>
<keyword evidence="8" id="KW-1185">Reference proteome</keyword>
<comment type="caution">
    <text evidence="7">The sequence shown here is derived from an EMBL/GenBank/DDBJ whole genome shotgun (WGS) entry which is preliminary data.</text>
</comment>
<sequence>MPRPTTPLLSKPGIRAAALEIIDRDGLDGLSMRKLATALTVSAPALYFHYLTKEQLLDDVASEIMEQVDVSAFALGWRDGLLGWARSYRAALAGHPNIVPFLAHGPGQRDASLRRADAIHGGLVAAGWPARDATMIGASTKYLVVGAAMGSFSRGFTDDVQVYLDRYPSLNDAHRLREHADAVDRDSFEFALLTFVDGLTTRLARAARRDDLPG</sequence>
<dbReference type="InterPro" id="IPR036271">
    <property type="entry name" value="Tet_transcr_reg_TetR-rel_C_sf"/>
</dbReference>
<dbReference type="PROSITE" id="PS50977">
    <property type="entry name" value="HTH_TETR_2"/>
    <property type="match status" value="1"/>
</dbReference>
<dbReference type="InterPro" id="IPR001647">
    <property type="entry name" value="HTH_TetR"/>
</dbReference>
<accession>A0A101JUS5</accession>
<evidence type="ECO:0000256" key="5">
    <source>
        <dbReference type="PROSITE-ProRule" id="PRU00335"/>
    </source>
</evidence>
<feature type="DNA-binding region" description="H-T-H motif" evidence="5">
    <location>
        <begin position="31"/>
        <end position="50"/>
    </location>
</feature>
<name>A0A101JUS5_9ACTN</name>
<evidence type="ECO:0000256" key="1">
    <source>
        <dbReference type="ARBA" id="ARBA00022491"/>
    </source>
</evidence>
<dbReference type="SUPFAM" id="SSF46689">
    <property type="entry name" value="Homeodomain-like"/>
    <property type="match status" value="1"/>
</dbReference>
<dbReference type="Pfam" id="PF02909">
    <property type="entry name" value="TetR_C_1"/>
    <property type="match status" value="1"/>
</dbReference>
<dbReference type="GO" id="GO:0046677">
    <property type="term" value="P:response to antibiotic"/>
    <property type="evidence" value="ECO:0007669"/>
    <property type="project" value="InterPro"/>
</dbReference>
<evidence type="ECO:0000313" key="8">
    <source>
        <dbReference type="Proteomes" id="UP000053244"/>
    </source>
</evidence>
<dbReference type="PRINTS" id="PR00400">
    <property type="entry name" value="TETREPRESSOR"/>
</dbReference>
<evidence type="ECO:0000313" key="7">
    <source>
        <dbReference type="EMBL" id="KUL33392.1"/>
    </source>
</evidence>
<keyword evidence="3 5" id="KW-0238">DNA-binding</keyword>
<evidence type="ECO:0000259" key="6">
    <source>
        <dbReference type="PROSITE" id="PS50977"/>
    </source>
</evidence>
<gene>
    <name evidence="7" type="ORF">ADL15_18040</name>
</gene>
<evidence type="ECO:0000256" key="4">
    <source>
        <dbReference type="ARBA" id="ARBA00023163"/>
    </source>
</evidence>
<proteinExistence type="predicted"/>
<dbReference type="RefSeq" id="WP_067692077.1">
    <property type="nucleotide sequence ID" value="NZ_LLZH01000145.1"/>
</dbReference>
<dbReference type="GO" id="GO:0000976">
    <property type="term" value="F:transcription cis-regulatory region binding"/>
    <property type="evidence" value="ECO:0007669"/>
    <property type="project" value="TreeGrafter"/>
</dbReference>
<dbReference type="InterPro" id="IPR003012">
    <property type="entry name" value="Tet_transcr_reg_TetR"/>
</dbReference>
<feature type="domain" description="HTH tetR-type" evidence="6">
    <location>
        <begin position="8"/>
        <end position="68"/>
    </location>
</feature>
<dbReference type="InterPro" id="IPR004111">
    <property type="entry name" value="Repressor_TetR_C"/>
</dbReference>
<dbReference type="PANTHER" id="PTHR30055">
    <property type="entry name" value="HTH-TYPE TRANSCRIPTIONAL REGULATOR RUTR"/>
    <property type="match status" value="1"/>
</dbReference>
<keyword evidence="2" id="KW-0805">Transcription regulation</keyword>
<dbReference type="Gene3D" id="1.10.357.10">
    <property type="entry name" value="Tetracycline Repressor, domain 2"/>
    <property type="match status" value="1"/>
</dbReference>
<dbReference type="EMBL" id="LLZH01000145">
    <property type="protein sequence ID" value="KUL33392.1"/>
    <property type="molecule type" value="Genomic_DNA"/>
</dbReference>
<reference evidence="7 8" key="1">
    <citation type="submission" date="2015-10" db="EMBL/GenBank/DDBJ databases">
        <authorList>
            <person name="Gilbert D.G."/>
        </authorList>
    </citation>
    <scope>NUCLEOTIDE SEQUENCE [LARGE SCALE GENOMIC DNA]</scope>
    <source>
        <strain evidence="7 8">NRRL B-16712</strain>
    </source>
</reference>